<keyword evidence="2" id="KW-1185">Reference proteome</keyword>
<proteinExistence type="predicted"/>
<evidence type="ECO:0000313" key="2">
    <source>
        <dbReference type="Proteomes" id="UP001286456"/>
    </source>
</evidence>
<comment type="caution">
    <text evidence="1">The sequence shown here is derived from an EMBL/GenBank/DDBJ whole genome shotgun (WGS) entry which is preliminary data.</text>
</comment>
<gene>
    <name evidence="1" type="ORF">B0T19DRAFT_216441</name>
</gene>
<organism evidence="1 2">
    <name type="scientific">Cercophora scortea</name>
    <dbReference type="NCBI Taxonomy" id="314031"/>
    <lineage>
        <taxon>Eukaryota</taxon>
        <taxon>Fungi</taxon>
        <taxon>Dikarya</taxon>
        <taxon>Ascomycota</taxon>
        <taxon>Pezizomycotina</taxon>
        <taxon>Sordariomycetes</taxon>
        <taxon>Sordariomycetidae</taxon>
        <taxon>Sordariales</taxon>
        <taxon>Lasiosphaeriaceae</taxon>
        <taxon>Cercophora</taxon>
    </lineage>
</organism>
<accession>A0AAE0M935</accession>
<protein>
    <submittedName>
        <fullName evidence="1">Uncharacterized protein</fullName>
    </submittedName>
</protein>
<name>A0AAE0M935_9PEZI</name>
<evidence type="ECO:0000313" key="1">
    <source>
        <dbReference type="EMBL" id="KAK3323897.1"/>
    </source>
</evidence>
<reference evidence="1" key="2">
    <citation type="submission" date="2023-06" db="EMBL/GenBank/DDBJ databases">
        <authorList>
            <consortium name="Lawrence Berkeley National Laboratory"/>
            <person name="Haridas S."/>
            <person name="Hensen N."/>
            <person name="Bonometti L."/>
            <person name="Westerberg I."/>
            <person name="Brannstrom I.O."/>
            <person name="Guillou S."/>
            <person name="Cros-Aarteil S."/>
            <person name="Calhoun S."/>
            <person name="Kuo A."/>
            <person name="Mondo S."/>
            <person name="Pangilinan J."/>
            <person name="Riley R."/>
            <person name="Labutti K."/>
            <person name="Andreopoulos B."/>
            <person name="Lipzen A."/>
            <person name="Chen C."/>
            <person name="Yanf M."/>
            <person name="Daum C."/>
            <person name="Ng V."/>
            <person name="Clum A."/>
            <person name="Steindorff A."/>
            <person name="Ohm R."/>
            <person name="Martin F."/>
            <person name="Silar P."/>
            <person name="Natvig D."/>
            <person name="Lalanne C."/>
            <person name="Gautier V."/>
            <person name="Ament-Velasquez S.L."/>
            <person name="Kruys A."/>
            <person name="Hutchinson M.I."/>
            <person name="Powell A.J."/>
            <person name="Barry K."/>
            <person name="Miller A.N."/>
            <person name="Grigoriev I.V."/>
            <person name="Debuchy R."/>
            <person name="Gladieux P."/>
            <person name="Thoren M.H."/>
            <person name="Johannesson H."/>
        </authorList>
    </citation>
    <scope>NUCLEOTIDE SEQUENCE</scope>
    <source>
        <strain evidence="1">SMH4131-1</strain>
    </source>
</reference>
<sequence length="157" mass="17152">MRRSRASFPFVHPILPHDQGQTTPTSCRDFVLLLLFPSTPDSYAPICAVSSRSSVFSSGGRARLIACCLLPSLSLFSCIKDWGVFSPSFPYLEFARQADSAHTRIYRGKIRACSGTLVSVQSAHTCRPSLPTPQKENANCPLSIHNGRPCPAVDNQV</sequence>
<dbReference type="EMBL" id="JAUEPO010000004">
    <property type="protein sequence ID" value="KAK3323897.1"/>
    <property type="molecule type" value="Genomic_DNA"/>
</dbReference>
<reference evidence="1" key="1">
    <citation type="journal article" date="2023" name="Mol. Phylogenet. Evol.">
        <title>Genome-scale phylogeny and comparative genomics of the fungal order Sordariales.</title>
        <authorList>
            <person name="Hensen N."/>
            <person name="Bonometti L."/>
            <person name="Westerberg I."/>
            <person name="Brannstrom I.O."/>
            <person name="Guillou S."/>
            <person name="Cros-Aarteil S."/>
            <person name="Calhoun S."/>
            <person name="Haridas S."/>
            <person name="Kuo A."/>
            <person name="Mondo S."/>
            <person name="Pangilinan J."/>
            <person name="Riley R."/>
            <person name="LaButti K."/>
            <person name="Andreopoulos B."/>
            <person name="Lipzen A."/>
            <person name="Chen C."/>
            <person name="Yan M."/>
            <person name="Daum C."/>
            <person name="Ng V."/>
            <person name="Clum A."/>
            <person name="Steindorff A."/>
            <person name="Ohm R.A."/>
            <person name="Martin F."/>
            <person name="Silar P."/>
            <person name="Natvig D.O."/>
            <person name="Lalanne C."/>
            <person name="Gautier V."/>
            <person name="Ament-Velasquez S.L."/>
            <person name="Kruys A."/>
            <person name="Hutchinson M.I."/>
            <person name="Powell A.J."/>
            <person name="Barry K."/>
            <person name="Miller A.N."/>
            <person name="Grigoriev I.V."/>
            <person name="Debuchy R."/>
            <person name="Gladieux P."/>
            <person name="Hiltunen Thoren M."/>
            <person name="Johannesson H."/>
        </authorList>
    </citation>
    <scope>NUCLEOTIDE SEQUENCE</scope>
    <source>
        <strain evidence="1">SMH4131-1</strain>
    </source>
</reference>
<dbReference type="AlphaFoldDB" id="A0AAE0M935"/>
<dbReference type="Proteomes" id="UP001286456">
    <property type="component" value="Unassembled WGS sequence"/>
</dbReference>